<gene>
    <name evidence="3" type="ORF">CYNAS_LOCUS6059</name>
</gene>
<name>A0AA36GL37_CYLNA</name>
<sequence length="826" mass="92444">MGTHQNLEQMMIANPLLRNLAMFSSKTLKAGIEEKGGGNERKFPLKIFSKKFPRKQSRAFDNNFDEDYVRLNETYFQDVDMTDNDIRRRPAERPTLAVEMPEPTISFQEEEHPFTATESIFSISESGQAVAMPVRISQTDDDDLTSPSPPINLNRRNEVARSQPALEDINYHRSSAPSAENGRPVLSKIQTKKKNATVYGLNKSKFQGYFYMEEIEDLHSTELLDERGPVKVKESELRRSAETERNPNRPEIRTDEAVVLPRQQGNGYVVSGTRYYVDNRIDGDVRAHGDMMVDDYKLKEKSSEFSEMMKDPLFAVEVELSRMKKRRRKTLAQKGVKTHYKNPEKFPLFDPEPNSTVSMMHKGGKVFERRSTNIGGKMITVELGNKNLQGVDLIVRPGSVVHDSIPQSGEIVSQKEQNIQQGVLMDSDASSVGKVATLSNGVTTFERPTVLSTETLMQDTQQDTCFYMQPDALITGLSPINSAVGLSELECLALCAQTSKCGSVNYASTVSSCEIFDRSEGPNNIVKNLLGYFHYIPRHKDLKSCMSDILSSSKGDSLNEMDSPLRCAGVGLCSIVPEMRVVESRLKLVYRRLFSSRAKCSSDSAVLFVRTLHSHSDVDNVKDVVFTINEDDCVFACLRNKVLDSRPMHCASAEYDIYNQRCTLHSKPRKTELIPRTNTTFYEKICVSMAVSAQCSGAAVDRRANMVMVGTLRSTATTANPEECIEKCVTAEKELGFQCLSVMFYYDETLLNCILNDASAKTNPASLAEEDKSIVDYFGVDDCYGMPEAADTRQTFLRSFPLGLEADARGEQAPPSGALIEMLRRS</sequence>
<dbReference type="PROSITE" id="PS50948">
    <property type="entry name" value="PAN"/>
    <property type="match status" value="3"/>
</dbReference>
<feature type="domain" description="Apple" evidence="2">
    <location>
        <begin position="695"/>
        <end position="783"/>
    </location>
</feature>
<evidence type="ECO:0000256" key="1">
    <source>
        <dbReference type="SAM" id="MobiDB-lite"/>
    </source>
</evidence>
<dbReference type="AlphaFoldDB" id="A0AA36GL37"/>
<dbReference type="InterPro" id="IPR052774">
    <property type="entry name" value="Celegans_DevNeuronal_Protein"/>
</dbReference>
<organism evidence="3 4">
    <name type="scientific">Cylicocyclus nassatus</name>
    <name type="common">Nematode worm</name>
    <dbReference type="NCBI Taxonomy" id="53992"/>
    <lineage>
        <taxon>Eukaryota</taxon>
        <taxon>Metazoa</taxon>
        <taxon>Ecdysozoa</taxon>
        <taxon>Nematoda</taxon>
        <taxon>Chromadorea</taxon>
        <taxon>Rhabditida</taxon>
        <taxon>Rhabditina</taxon>
        <taxon>Rhabditomorpha</taxon>
        <taxon>Strongyloidea</taxon>
        <taxon>Strongylidae</taxon>
        <taxon>Cylicocyclus</taxon>
    </lineage>
</organism>
<protein>
    <recommendedName>
        <fullName evidence="2">Apple domain-containing protein</fullName>
    </recommendedName>
</protein>
<evidence type="ECO:0000259" key="2">
    <source>
        <dbReference type="PROSITE" id="PS50948"/>
    </source>
</evidence>
<dbReference type="CDD" id="cd01099">
    <property type="entry name" value="PAN_AP_HGF"/>
    <property type="match status" value="1"/>
</dbReference>
<evidence type="ECO:0000313" key="3">
    <source>
        <dbReference type="EMBL" id="CAJ0594076.1"/>
    </source>
</evidence>
<reference evidence="3" key="1">
    <citation type="submission" date="2023-07" db="EMBL/GenBank/DDBJ databases">
        <authorList>
            <consortium name="CYATHOMIX"/>
        </authorList>
    </citation>
    <scope>NUCLEOTIDE SEQUENCE</scope>
    <source>
        <strain evidence="3">N/A</strain>
    </source>
</reference>
<evidence type="ECO:0000313" key="4">
    <source>
        <dbReference type="Proteomes" id="UP001176961"/>
    </source>
</evidence>
<dbReference type="PANTHER" id="PTHR47327">
    <property type="entry name" value="FI18240P1-RELATED"/>
    <property type="match status" value="1"/>
</dbReference>
<feature type="domain" description="Apple" evidence="2">
    <location>
        <begin position="465"/>
        <end position="540"/>
    </location>
</feature>
<comment type="caution">
    <text evidence="3">The sequence shown here is derived from an EMBL/GenBank/DDBJ whole genome shotgun (WGS) entry which is preliminary data.</text>
</comment>
<dbReference type="Proteomes" id="UP001176961">
    <property type="component" value="Unassembled WGS sequence"/>
</dbReference>
<dbReference type="InterPro" id="IPR003609">
    <property type="entry name" value="Pan_app"/>
</dbReference>
<dbReference type="Gene3D" id="3.50.4.10">
    <property type="entry name" value="Hepatocyte Growth Factor"/>
    <property type="match status" value="2"/>
</dbReference>
<keyword evidence="4" id="KW-1185">Reference proteome</keyword>
<accession>A0AA36GL37</accession>
<dbReference type="SUPFAM" id="SSF57414">
    <property type="entry name" value="Hairpin loop containing domain-like"/>
    <property type="match status" value="2"/>
</dbReference>
<dbReference type="GO" id="GO:0009653">
    <property type="term" value="P:anatomical structure morphogenesis"/>
    <property type="evidence" value="ECO:0007669"/>
    <property type="project" value="TreeGrafter"/>
</dbReference>
<dbReference type="EMBL" id="CATQJL010000112">
    <property type="protein sequence ID" value="CAJ0594076.1"/>
    <property type="molecule type" value="Genomic_DNA"/>
</dbReference>
<dbReference type="SMART" id="SM00473">
    <property type="entry name" value="PAN_AP"/>
    <property type="match status" value="3"/>
</dbReference>
<feature type="domain" description="Apple" evidence="2">
    <location>
        <begin position="600"/>
        <end position="686"/>
    </location>
</feature>
<proteinExistence type="predicted"/>
<dbReference type="PANTHER" id="PTHR47327:SF1">
    <property type="entry name" value="RE15579P"/>
    <property type="match status" value="1"/>
</dbReference>
<feature type="region of interest" description="Disordered" evidence="1">
    <location>
        <begin position="233"/>
        <end position="253"/>
    </location>
</feature>
<dbReference type="Pfam" id="PF00024">
    <property type="entry name" value="PAN_1"/>
    <property type="match status" value="3"/>
</dbReference>